<dbReference type="RefSeq" id="WP_148810916.1">
    <property type="nucleotide sequence ID" value="NZ_CP042244.1"/>
</dbReference>
<dbReference type="InterPro" id="IPR050807">
    <property type="entry name" value="TransReg_Diox_bact_type"/>
</dbReference>
<keyword evidence="3" id="KW-0614">Plasmid</keyword>
<name>A0A5C0SGP9_CRATE</name>
<dbReference type="PROSITE" id="PS50943">
    <property type="entry name" value="HTH_CROC1"/>
    <property type="match status" value="1"/>
</dbReference>
<dbReference type="SMART" id="SM00530">
    <property type="entry name" value="HTH_XRE"/>
    <property type="match status" value="1"/>
</dbReference>
<gene>
    <name evidence="3" type="ORF">FQB35_15580</name>
</gene>
<dbReference type="GO" id="GO:0003700">
    <property type="term" value="F:DNA-binding transcription factor activity"/>
    <property type="evidence" value="ECO:0007669"/>
    <property type="project" value="TreeGrafter"/>
</dbReference>
<dbReference type="AlphaFoldDB" id="A0A5C0SGP9"/>
<evidence type="ECO:0000256" key="1">
    <source>
        <dbReference type="ARBA" id="ARBA00023125"/>
    </source>
</evidence>
<dbReference type="InterPro" id="IPR001387">
    <property type="entry name" value="Cro/C1-type_HTH"/>
</dbReference>
<organism evidence="3 4">
    <name type="scientific">Crassaminicella thermophila</name>
    <dbReference type="NCBI Taxonomy" id="2599308"/>
    <lineage>
        <taxon>Bacteria</taxon>
        <taxon>Bacillati</taxon>
        <taxon>Bacillota</taxon>
        <taxon>Clostridia</taxon>
        <taxon>Eubacteriales</taxon>
        <taxon>Clostridiaceae</taxon>
        <taxon>Crassaminicella</taxon>
    </lineage>
</organism>
<keyword evidence="1" id="KW-0238">DNA-binding</keyword>
<protein>
    <submittedName>
        <fullName evidence="3">Helix-turn-helix domain-containing protein</fullName>
    </submittedName>
</protein>
<dbReference type="Proteomes" id="UP000324646">
    <property type="component" value="Plasmid pCT01"/>
</dbReference>
<dbReference type="EMBL" id="CP042244">
    <property type="protein sequence ID" value="QEK13745.1"/>
    <property type="molecule type" value="Genomic_DNA"/>
</dbReference>
<feature type="domain" description="HTH cro/C1-type" evidence="2">
    <location>
        <begin position="7"/>
        <end position="61"/>
    </location>
</feature>
<dbReference type="OrthoDB" id="1649314at2"/>
<dbReference type="CDD" id="cd00093">
    <property type="entry name" value="HTH_XRE"/>
    <property type="match status" value="1"/>
</dbReference>
<dbReference type="PANTHER" id="PTHR46797:SF1">
    <property type="entry name" value="METHYLPHOSPHONATE SYNTHASE"/>
    <property type="match status" value="1"/>
</dbReference>
<dbReference type="Pfam" id="PF01381">
    <property type="entry name" value="HTH_3"/>
    <property type="match status" value="1"/>
</dbReference>
<keyword evidence="4" id="KW-1185">Reference proteome</keyword>
<dbReference type="InterPro" id="IPR010982">
    <property type="entry name" value="Lambda_DNA-bd_dom_sf"/>
</dbReference>
<geneLocation type="plasmid" evidence="4">
    <name>pct01</name>
</geneLocation>
<accession>A0A5C0SGP9</accession>
<dbReference type="SUPFAM" id="SSF47413">
    <property type="entry name" value="lambda repressor-like DNA-binding domains"/>
    <property type="match status" value="1"/>
</dbReference>
<dbReference type="GO" id="GO:0005829">
    <property type="term" value="C:cytosol"/>
    <property type="evidence" value="ECO:0007669"/>
    <property type="project" value="TreeGrafter"/>
</dbReference>
<dbReference type="KEGG" id="crs:FQB35_15580"/>
<evidence type="ECO:0000313" key="3">
    <source>
        <dbReference type="EMBL" id="QEK13745.1"/>
    </source>
</evidence>
<dbReference type="GO" id="GO:0003677">
    <property type="term" value="F:DNA binding"/>
    <property type="evidence" value="ECO:0007669"/>
    <property type="project" value="UniProtKB-KW"/>
</dbReference>
<sequence>MNIGTKIKVLRKEKKFTLKDLAEKTGLSISFISDIEHQRRNPSLENLNKIAKALGIKISELLDEHNHTISSEIKPHQRSKKSINASDSDEVKEFKTAEDAMKFILEQPALMAFGGYDLNKMSDDEIIEFANELLRQFELISYKYKK</sequence>
<dbReference type="PANTHER" id="PTHR46797">
    <property type="entry name" value="HTH-TYPE TRANSCRIPTIONAL REGULATOR"/>
    <property type="match status" value="1"/>
</dbReference>
<proteinExistence type="predicted"/>
<evidence type="ECO:0000313" key="4">
    <source>
        <dbReference type="Proteomes" id="UP000324646"/>
    </source>
</evidence>
<dbReference type="Gene3D" id="1.10.260.40">
    <property type="entry name" value="lambda repressor-like DNA-binding domains"/>
    <property type="match status" value="1"/>
</dbReference>
<reference evidence="3 4" key="1">
    <citation type="submission" date="2019-07" db="EMBL/GenBank/DDBJ databases">
        <title>Complete genome of Crassaminicella thermophila SY095.</title>
        <authorList>
            <person name="Li X."/>
        </authorList>
    </citation>
    <scope>NUCLEOTIDE SEQUENCE [LARGE SCALE GENOMIC DNA]</scope>
    <source>
        <strain evidence="3 4">SY095</strain>
        <plasmid evidence="4">pct01</plasmid>
    </source>
</reference>
<evidence type="ECO:0000259" key="2">
    <source>
        <dbReference type="PROSITE" id="PS50943"/>
    </source>
</evidence>